<dbReference type="AlphaFoldDB" id="A0AAV5VT66"/>
<feature type="transmembrane region" description="Helical" evidence="1">
    <location>
        <begin position="7"/>
        <end position="26"/>
    </location>
</feature>
<accession>A0AAV5VT66</accession>
<dbReference type="InterPro" id="IPR052860">
    <property type="entry name" value="NRL-GPCR1"/>
</dbReference>
<protein>
    <recommendedName>
        <fullName evidence="4">G protein-coupled receptor</fullName>
    </recommendedName>
</protein>
<evidence type="ECO:0000256" key="1">
    <source>
        <dbReference type="SAM" id="Phobius"/>
    </source>
</evidence>
<evidence type="ECO:0000313" key="3">
    <source>
        <dbReference type="Proteomes" id="UP001432322"/>
    </source>
</evidence>
<comment type="caution">
    <text evidence="2">The sequence shown here is derived from an EMBL/GenBank/DDBJ whole genome shotgun (WGS) entry which is preliminary data.</text>
</comment>
<dbReference type="PANTHER" id="PTHR47521:SF18">
    <property type="entry name" value="G PROTEIN-COUPLED RECEPTOR-RELATED"/>
    <property type="match status" value="1"/>
</dbReference>
<keyword evidence="3" id="KW-1185">Reference proteome</keyword>
<dbReference type="EMBL" id="BTSY01000004">
    <property type="protein sequence ID" value="GMT22700.1"/>
    <property type="molecule type" value="Genomic_DNA"/>
</dbReference>
<keyword evidence="1" id="KW-1133">Transmembrane helix</keyword>
<dbReference type="Proteomes" id="UP001432322">
    <property type="component" value="Unassembled WGS sequence"/>
</dbReference>
<sequence length="194" mass="22463">ASRNHIYMVEMTSIFFTTCIEVMITIERVLSSVNPEIYHQNHSLAWTTLIPSTAIAIFVSILINTFAIRYCKRRYVELHENGSLNARYQVKESSDMASAMQYAFIISICMKVCYIFSVLKRKLNSVNTIFLLFCLRVDPATNACVPLLFETHWGILETLYSMNMSINGGFQMVWLLLNHPRLLRNAQRLAPRLW</sequence>
<name>A0AAV5VT66_9BILA</name>
<feature type="transmembrane region" description="Helical" evidence="1">
    <location>
        <begin position="158"/>
        <end position="177"/>
    </location>
</feature>
<feature type="transmembrane region" description="Helical" evidence="1">
    <location>
        <begin position="99"/>
        <end position="119"/>
    </location>
</feature>
<gene>
    <name evidence="2" type="ORF">PFISCL1PPCAC_13997</name>
</gene>
<evidence type="ECO:0000313" key="2">
    <source>
        <dbReference type="EMBL" id="GMT22700.1"/>
    </source>
</evidence>
<proteinExistence type="predicted"/>
<organism evidence="2 3">
    <name type="scientific">Pristionchus fissidentatus</name>
    <dbReference type="NCBI Taxonomy" id="1538716"/>
    <lineage>
        <taxon>Eukaryota</taxon>
        <taxon>Metazoa</taxon>
        <taxon>Ecdysozoa</taxon>
        <taxon>Nematoda</taxon>
        <taxon>Chromadorea</taxon>
        <taxon>Rhabditida</taxon>
        <taxon>Rhabditina</taxon>
        <taxon>Diplogasteromorpha</taxon>
        <taxon>Diplogasteroidea</taxon>
        <taxon>Neodiplogasteridae</taxon>
        <taxon>Pristionchus</taxon>
    </lineage>
</organism>
<feature type="non-terminal residue" evidence="2">
    <location>
        <position position="1"/>
    </location>
</feature>
<reference evidence="2" key="1">
    <citation type="submission" date="2023-10" db="EMBL/GenBank/DDBJ databases">
        <title>Genome assembly of Pristionchus species.</title>
        <authorList>
            <person name="Yoshida K."/>
            <person name="Sommer R.J."/>
        </authorList>
    </citation>
    <scope>NUCLEOTIDE SEQUENCE</scope>
    <source>
        <strain evidence="2">RS5133</strain>
    </source>
</reference>
<feature type="transmembrane region" description="Helical" evidence="1">
    <location>
        <begin position="46"/>
        <end position="68"/>
    </location>
</feature>
<dbReference type="PANTHER" id="PTHR47521">
    <property type="entry name" value="SERPENTINE RECEPTOR, CLASS E (EPSILON)-RELATED"/>
    <property type="match status" value="1"/>
</dbReference>
<keyword evidence="1" id="KW-0812">Transmembrane</keyword>
<keyword evidence="1" id="KW-0472">Membrane</keyword>
<evidence type="ECO:0008006" key="4">
    <source>
        <dbReference type="Google" id="ProtNLM"/>
    </source>
</evidence>